<evidence type="ECO:0000313" key="3">
    <source>
        <dbReference type="Proteomes" id="UP000032545"/>
    </source>
</evidence>
<organism evidence="2 3">
    <name type="scientific">Frankia torreyi</name>
    <dbReference type="NCBI Taxonomy" id="1856"/>
    <lineage>
        <taxon>Bacteria</taxon>
        <taxon>Bacillati</taxon>
        <taxon>Actinomycetota</taxon>
        <taxon>Actinomycetes</taxon>
        <taxon>Frankiales</taxon>
        <taxon>Frankiaceae</taxon>
        <taxon>Frankia</taxon>
    </lineage>
</organism>
<proteinExistence type="predicted"/>
<comment type="caution">
    <text evidence="2">The sequence shown here is derived from an EMBL/GenBank/DDBJ whole genome shotgun (WGS) entry which is preliminary data.</text>
</comment>
<reference evidence="2 3" key="2">
    <citation type="journal article" date="2016" name="Genome Announc.">
        <title>Permanent Draft Genome Sequences for Two Variants of Frankia sp. Strain CpI1, the First Frankia Strain Isolated from Root Nodules of Comptonia peregrina.</title>
        <authorList>
            <person name="Oshone R."/>
            <person name="Hurst S.G.IV."/>
            <person name="Abebe-Akele F."/>
            <person name="Simpson S."/>
            <person name="Morris K."/>
            <person name="Thomas W.K."/>
            <person name="Tisa L.S."/>
        </authorList>
    </citation>
    <scope>NUCLEOTIDE SEQUENCE [LARGE SCALE GENOMIC DNA]</scope>
    <source>
        <strain evidence="3">CpI1-S</strain>
    </source>
</reference>
<dbReference type="EMBL" id="JYFN01000001">
    <property type="protein sequence ID" value="KJE25534.1"/>
    <property type="molecule type" value="Genomic_DNA"/>
</dbReference>
<dbReference type="PATRIC" id="fig|1502723.3.peg.167"/>
<evidence type="ECO:0000313" key="2">
    <source>
        <dbReference type="EMBL" id="KJE25534.1"/>
    </source>
</evidence>
<feature type="region of interest" description="Disordered" evidence="1">
    <location>
        <begin position="1"/>
        <end position="27"/>
    </location>
</feature>
<reference evidence="3" key="1">
    <citation type="submission" date="2015-02" db="EMBL/GenBank/DDBJ databases">
        <title>Draft Genome of Frankia sp. CpI1-S.</title>
        <authorList>
            <person name="Oshone R.T."/>
            <person name="Ngom M."/>
            <person name="Ghodhbane-Gtari F."/>
            <person name="Gtari M."/>
            <person name="Morris K."/>
            <person name="Thomas K."/>
            <person name="Sen A."/>
            <person name="Tisa L.S."/>
        </authorList>
    </citation>
    <scope>NUCLEOTIDE SEQUENCE [LARGE SCALE GENOMIC DNA]</scope>
    <source>
        <strain evidence="3">CpI1-S</strain>
    </source>
</reference>
<feature type="compositionally biased region" description="Gly residues" evidence="1">
    <location>
        <begin position="336"/>
        <end position="350"/>
    </location>
</feature>
<dbReference type="RefSeq" id="WP_044882958.1">
    <property type="nucleotide sequence ID" value="NZ_JYFN01000001.1"/>
</dbReference>
<keyword evidence="3" id="KW-1185">Reference proteome</keyword>
<dbReference type="OrthoDB" id="4145676at2"/>
<accession>A0A0D8BNE3</accession>
<sequence length="357" mass="38107">MTDTPTGTGPQRGPLRGSRGGAVTGRGAPTAIDEVDVRRIEAVCVPLRSLNTEGLLAGLFDGIDGSAELVALVAAYCVLDHAALLIAVDDFDAALAALASLGLEPSALVPSVIVRARLGERYGVRPDLLDVRLTHASLRSDAGAGRTVEIFMVRRTPELPPGLVEQERAFELERHFAMRLPQPNPIIIEGLRWVLRTRAEFHWDGGGYNPHDRAAAGGTSVLYFLRLIPDGSGKIRRERLEVKFFGDYSAITSTHTTTPPAGADLLLGLPRPRAAQGRPGPDATAVVRTGWSPTSWYRAGWYRAGWYVARGMVEARRTAAGRSRLVGRGRRDPADGSGGGWGGRGGGSWPGPGDDPT</sequence>
<feature type="region of interest" description="Disordered" evidence="1">
    <location>
        <begin position="320"/>
        <end position="357"/>
    </location>
</feature>
<dbReference type="Proteomes" id="UP000032545">
    <property type="component" value="Unassembled WGS sequence"/>
</dbReference>
<gene>
    <name evidence="2" type="ORF">FF36_00150</name>
</gene>
<name>A0A0D8BNE3_9ACTN</name>
<protein>
    <submittedName>
        <fullName evidence="2">Uncharacterized protein</fullName>
    </submittedName>
</protein>
<dbReference type="AlphaFoldDB" id="A0A0D8BNE3"/>
<evidence type="ECO:0000256" key="1">
    <source>
        <dbReference type="SAM" id="MobiDB-lite"/>
    </source>
</evidence>